<name>A0A2U3PEG3_9MYCO</name>
<dbReference type="Proteomes" id="UP000240424">
    <property type="component" value="Unassembled WGS sequence"/>
</dbReference>
<dbReference type="SUPFAM" id="SSF54373">
    <property type="entry name" value="FAD-linked reductases, C-terminal domain"/>
    <property type="match status" value="1"/>
</dbReference>
<evidence type="ECO:0000259" key="5">
    <source>
        <dbReference type="Pfam" id="PF01593"/>
    </source>
</evidence>
<dbReference type="InterPro" id="IPR036188">
    <property type="entry name" value="FAD/NAD-bd_sf"/>
</dbReference>
<dbReference type="EMBL" id="FUEZ01000004">
    <property type="protein sequence ID" value="SPM42156.1"/>
    <property type="molecule type" value="Genomic_DNA"/>
</dbReference>
<dbReference type="Gene3D" id="3.90.660.10">
    <property type="match status" value="1"/>
</dbReference>
<dbReference type="SUPFAM" id="SSF51905">
    <property type="entry name" value="FAD/NAD(P)-binding domain"/>
    <property type="match status" value="1"/>
</dbReference>
<feature type="binding site" evidence="4">
    <location>
        <begin position="38"/>
        <end position="39"/>
    </location>
    <ligand>
        <name>FAD</name>
        <dbReference type="ChEBI" id="CHEBI:57692"/>
    </ligand>
</feature>
<evidence type="ECO:0000256" key="3">
    <source>
        <dbReference type="ARBA" id="ARBA00023002"/>
    </source>
</evidence>
<dbReference type="OrthoDB" id="337830at2"/>
<dbReference type="Gene3D" id="3.50.50.60">
    <property type="entry name" value="FAD/NAD(P)-binding domain"/>
    <property type="match status" value="1"/>
</dbReference>
<dbReference type="PRINTS" id="PR00757">
    <property type="entry name" value="AMINEOXDASEF"/>
</dbReference>
<accession>A0A2U3PEG3</accession>
<feature type="binding site" evidence="4">
    <location>
        <position position="19"/>
    </location>
    <ligand>
        <name>FAD</name>
        <dbReference type="ChEBI" id="CHEBI:57692"/>
    </ligand>
</feature>
<evidence type="ECO:0000313" key="6">
    <source>
        <dbReference type="EMBL" id="SPM42156.1"/>
    </source>
</evidence>
<dbReference type="Gene3D" id="1.10.405.10">
    <property type="entry name" value="Guanine Nucleotide Dissociation Inhibitor, domain 1"/>
    <property type="match status" value="1"/>
</dbReference>
<evidence type="ECO:0000256" key="2">
    <source>
        <dbReference type="ARBA" id="ARBA00005995"/>
    </source>
</evidence>
<feature type="binding site" evidence="4">
    <location>
        <position position="341"/>
    </location>
    <ligand>
        <name>substrate</name>
    </ligand>
</feature>
<evidence type="ECO:0000313" key="7">
    <source>
        <dbReference type="Proteomes" id="UP000240424"/>
    </source>
</evidence>
<feature type="domain" description="Amine oxidase" evidence="5">
    <location>
        <begin position="18"/>
        <end position="447"/>
    </location>
</feature>
<dbReference type="InterPro" id="IPR050703">
    <property type="entry name" value="Flavin_MAO"/>
</dbReference>
<dbReference type="STRING" id="1841861.GCA_900157365_02695"/>
<sequence>MSTGHDGKADVVVVGAGLSGLCAARELVARGKDTLALEARDRVGGRMLRRPVIDGGWIDLGGQWIGPTHIGVLSLAESLGVKHFESYATGRTIVNYRGARSIIEDSFPPAVALPATSAADAAEAQRVWQRFRAVAATVDTQRPWLTPDAHALDAQTVTSWLATATESEFARFCINHWVLGEGGADPGATSMLFAVASYAAGPDEEQPERWLFDGGAGQIAELLAAELGDRILLGRPVVRIEHDDRGVTVTTGDASYRADFVIVAAPPHLAGAIDYRPPLPSRRSQFTQRAPMGSVLKYAAIYPTAWWRDIGLSGEAVSDGIVLGTADSSPPGGKPGILTGFVAGRPAVDFADRSDDDRKQSVLRELAACFGDEAMHPVDFDEKNWAAESWTGGAYNAVLAPNTLTTYATAIALPIGRIHWAGTDVSPVWTGFFEGAVQAGYAAARAVCDASKSRRAR</sequence>
<evidence type="ECO:0000256" key="1">
    <source>
        <dbReference type="ARBA" id="ARBA00001974"/>
    </source>
</evidence>
<dbReference type="InterPro" id="IPR001613">
    <property type="entry name" value="Flavin_amine_oxidase"/>
</dbReference>
<comment type="similarity">
    <text evidence="2">Belongs to the flavin monoamine oxidase family.</text>
</comment>
<dbReference type="PANTHER" id="PTHR43563:SF1">
    <property type="entry name" value="AMINE OXIDASE [FLAVIN-CONTAINING] B"/>
    <property type="match status" value="1"/>
</dbReference>
<feature type="binding site" evidence="4">
    <location>
        <position position="237"/>
    </location>
    <ligand>
        <name>FAD</name>
        <dbReference type="ChEBI" id="CHEBI:57692"/>
    </ligand>
</feature>
<proteinExistence type="inferred from homology"/>
<organism evidence="6 7">
    <name type="scientific">Mycobacterium numidiamassiliense</name>
    <dbReference type="NCBI Taxonomy" id="1841861"/>
    <lineage>
        <taxon>Bacteria</taxon>
        <taxon>Bacillati</taxon>
        <taxon>Actinomycetota</taxon>
        <taxon>Actinomycetes</taxon>
        <taxon>Mycobacteriales</taxon>
        <taxon>Mycobacteriaceae</taxon>
        <taxon>Mycobacterium</taxon>
    </lineage>
</organism>
<comment type="cofactor">
    <cofactor evidence="1">
        <name>FAD</name>
        <dbReference type="ChEBI" id="CHEBI:57692"/>
    </cofactor>
</comment>
<gene>
    <name evidence="6" type="ORF">MNAB215_4375</name>
</gene>
<dbReference type="AlphaFoldDB" id="A0A2U3PEG3"/>
<evidence type="ECO:0000256" key="4">
    <source>
        <dbReference type="PIRSR" id="PIRSR601613-1"/>
    </source>
</evidence>
<reference evidence="6 7" key="1">
    <citation type="submission" date="2017-01" db="EMBL/GenBank/DDBJ databases">
        <authorList>
            <consortium name="Urmite Genomes"/>
        </authorList>
    </citation>
    <scope>NUCLEOTIDE SEQUENCE [LARGE SCALE GENOMIC DNA]</scope>
    <source>
        <strain evidence="6 7">AB215</strain>
    </source>
</reference>
<keyword evidence="3" id="KW-0560">Oxidoreductase</keyword>
<protein>
    <submittedName>
        <fullName evidence="6">Monoamine oxidase</fullName>
    </submittedName>
</protein>
<dbReference type="RefSeq" id="WP_077080656.1">
    <property type="nucleotide sequence ID" value="NZ_FUEZ01000004.1"/>
</dbReference>
<dbReference type="InterPro" id="IPR002937">
    <property type="entry name" value="Amino_oxidase"/>
</dbReference>
<keyword evidence="7" id="KW-1185">Reference proteome</keyword>
<dbReference type="GO" id="GO:0016491">
    <property type="term" value="F:oxidoreductase activity"/>
    <property type="evidence" value="ECO:0007669"/>
    <property type="project" value="UniProtKB-KW"/>
</dbReference>
<dbReference type="PANTHER" id="PTHR43563">
    <property type="entry name" value="AMINE OXIDASE"/>
    <property type="match status" value="1"/>
</dbReference>
<dbReference type="Pfam" id="PF01593">
    <property type="entry name" value="Amino_oxidase"/>
    <property type="match status" value="1"/>
</dbReference>